<dbReference type="InterPro" id="IPR028939">
    <property type="entry name" value="P5C_Rdtase_cat_N"/>
</dbReference>
<feature type="binding site" evidence="6">
    <location>
        <begin position="43"/>
        <end position="48"/>
    </location>
    <ligand>
        <name>NADP(+)</name>
        <dbReference type="ChEBI" id="CHEBI:58349"/>
    </ligand>
</feature>
<dbReference type="Gene3D" id="3.40.50.720">
    <property type="entry name" value="NAD(P)-binding Rossmann-like Domain"/>
    <property type="match status" value="1"/>
</dbReference>
<evidence type="ECO:0000313" key="11">
    <source>
        <dbReference type="Proteomes" id="UP000234752"/>
    </source>
</evidence>
<dbReference type="NCBIfam" id="TIGR00112">
    <property type="entry name" value="proC"/>
    <property type="match status" value="1"/>
</dbReference>
<feature type="domain" description="Pyrroline-5-carboxylate reductase catalytic N-terminal" evidence="8">
    <location>
        <begin position="42"/>
        <end position="123"/>
    </location>
</feature>
<comment type="catalytic activity">
    <reaction evidence="4">
        <text>L-proline + NAD(+) = (S)-1-pyrroline-5-carboxylate + NADH + 2 H(+)</text>
        <dbReference type="Rhea" id="RHEA:14105"/>
        <dbReference type="ChEBI" id="CHEBI:15378"/>
        <dbReference type="ChEBI" id="CHEBI:17388"/>
        <dbReference type="ChEBI" id="CHEBI:57540"/>
        <dbReference type="ChEBI" id="CHEBI:57945"/>
        <dbReference type="ChEBI" id="CHEBI:60039"/>
        <dbReference type="EC" id="1.5.1.2"/>
    </reaction>
</comment>
<gene>
    <name evidence="4" type="primary">proC</name>
    <name evidence="10" type="ORF">C0V82_20300</name>
</gene>
<keyword evidence="2 4" id="KW-0521">NADP</keyword>
<keyword evidence="3 4" id="KW-0560">Oxidoreductase</keyword>
<evidence type="ECO:0000256" key="1">
    <source>
        <dbReference type="ARBA" id="ARBA00005525"/>
    </source>
</evidence>
<proteinExistence type="inferred from homology"/>
<dbReference type="AlphaFoldDB" id="A0A2K9NHU4"/>
<dbReference type="Pfam" id="PF03807">
    <property type="entry name" value="F420_oxidored"/>
    <property type="match status" value="1"/>
</dbReference>
<dbReference type="Pfam" id="PF14748">
    <property type="entry name" value="P5CR_dimer"/>
    <property type="match status" value="1"/>
</dbReference>
<evidence type="ECO:0000259" key="9">
    <source>
        <dbReference type="Pfam" id="PF14748"/>
    </source>
</evidence>
<evidence type="ECO:0000259" key="8">
    <source>
        <dbReference type="Pfam" id="PF03807"/>
    </source>
</evidence>
<dbReference type="Gene3D" id="1.10.3730.10">
    <property type="entry name" value="ProC C-terminal domain-like"/>
    <property type="match status" value="1"/>
</dbReference>
<evidence type="ECO:0000256" key="6">
    <source>
        <dbReference type="PIRSR" id="PIRSR000193-1"/>
    </source>
</evidence>
<evidence type="ECO:0000256" key="5">
    <source>
        <dbReference type="NCBIfam" id="TIGR00112"/>
    </source>
</evidence>
<evidence type="ECO:0000313" key="10">
    <source>
        <dbReference type="EMBL" id="AUN32664.1"/>
    </source>
</evidence>
<dbReference type="GO" id="GO:0055129">
    <property type="term" value="P:L-proline biosynthetic process"/>
    <property type="evidence" value="ECO:0007669"/>
    <property type="project" value="UniProtKB-UniRule"/>
</dbReference>
<dbReference type="HAMAP" id="MF_01925">
    <property type="entry name" value="P5C_reductase"/>
    <property type="match status" value="1"/>
</dbReference>
<dbReference type="InterPro" id="IPR000304">
    <property type="entry name" value="Pyrroline-COOH_reductase"/>
</dbReference>
<dbReference type="PANTHER" id="PTHR11645:SF0">
    <property type="entry name" value="PYRROLINE-5-CARBOXYLATE REDUCTASE 3"/>
    <property type="match status" value="1"/>
</dbReference>
<evidence type="ECO:0000256" key="3">
    <source>
        <dbReference type="ARBA" id="ARBA00023002"/>
    </source>
</evidence>
<comment type="subcellular location">
    <subcellularLocation>
        <location evidence="4">Cytoplasm</location>
    </subcellularLocation>
</comment>
<dbReference type="FunFam" id="1.10.3730.10:FF:000001">
    <property type="entry name" value="Pyrroline-5-carboxylate reductase"/>
    <property type="match status" value="1"/>
</dbReference>
<accession>A0A2K9NHU4</accession>
<dbReference type="KEGG" id="ncb:C0V82_20300"/>
<reference evidence="10 11" key="1">
    <citation type="submission" date="2017-12" db="EMBL/GenBank/DDBJ databases">
        <title>Genomes of bacteria within cyanobacterial aggregates.</title>
        <authorList>
            <person name="Cai H."/>
        </authorList>
    </citation>
    <scope>NUCLEOTIDE SEQUENCE [LARGE SCALE GENOMIC DNA]</scope>
    <source>
        <strain evidence="10 11">TH16</strain>
    </source>
</reference>
<dbReference type="InterPro" id="IPR053790">
    <property type="entry name" value="P5CR-like_CS"/>
</dbReference>
<feature type="domain" description="Pyrroline-5-carboxylate reductase dimerisation" evidence="9">
    <location>
        <begin position="187"/>
        <end position="290"/>
    </location>
</feature>
<feature type="binding site" evidence="6">
    <location>
        <begin position="94"/>
        <end position="97"/>
    </location>
    <ligand>
        <name>NADP(+)</name>
        <dbReference type="ChEBI" id="CHEBI:58349"/>
    </ligand>
</feature>
<comment type="catalytic activity">
    <reaction evidence="4 7">
        <text>L-proline + NADP(+) = (S)-1-pyrroline-5-carboxylate + NADPH + 2 H(+)</text>
        <dbReference type="Rhea" id="RHEA:14109"/>
        <dbReference type="ChEBI" id="CHEBI:15378"/>
        <dbReference type="ChEBI" id="CHEBI:17388"/>
        <dbReference type="ChEBI" id="CHEBI:57783"/>
        <dbReference type="ChEBI" id="CHEBI:58349"/>
        <dbReference type="ChEBI" id="CHEBI:60039"/>
        <dbReference type="EC" id="1.5.1.2"/>
    </reaction>
</comment>
<dbReference type="PROSITE" id="PS00521">
    <property type="entry name" value="P5CR"/>
    <property type="match status" value="1"/>
</dbReference>
<dbReference type="SUPFAM" id="SSF51735">
    <property type="entry name" value="NAD(P)-binding Rossmann-fold domains"/>
    <property type="match status" value="1"/>
</dbReference>
<comment type="pathway">
    <text evidence="4 7">Amino-acid biosynthesis; L-proline biosynthesis; L-proline from L-glutamate 5-semialdehyde: step 1/1.</text>
</comment>
<evidence type="ECO:0000256" key="4">
    <source>
        <dbReference type="HAMAP-Rule" id="MF_01925"/>
    </source>
</evidence>
<keyword evidence="11" id="KW-1185">Reference proteome</keyword>
<dbReference type="InterPro" id="IPR008927">
    <property type="entry name" value="6-PGluconate_DH-like_C_sf"/>
</dbReference>
<dbReference type="GO" id="GO:0004735">
    <property type="term" value="F:pyrroline-5-carboxylate reductase activity"/>
    <property type="evidence" value="ECO:0007669"/>
    <property type="project" value="UniProtKB-UniRule"/>
</dbReference>
<dbReference type="UniPathway" id="UPA00098">
    <property type="reaction ID" value="UER00361"/>
</dbReference>
<keyword evidence="4" id="KW-0963">Cytoplasm</keyword>
<dbReference type="PANTHER" id="PTHR11645">
    <property type="entry name" value="PYRROLINE-5-CARBOXYLATE REDUCTASE"/>
    <property type="match status" value="1"/>
</dbReference>
<dbReference type="EC" id="1.5.1.2" evidence="4 5"/>
<dbReference type="InterPro" id="IPR029036">
    <property type="entry name" value="P5CR_dimer"/>
</dbReference>
<dbReference type="SUPFAM" id="SSF48179">
    <property type="entry name" value="6-phosphogluconate dehydrogenase C-terminal domain-like"/>
    <property type="match status" value="1"/>
</dbReference>
<dbReference type="GO" id="GO:0005737">
    <property type="term" value="C:cytoplasm"/>
    <property type="evidence" value="ECO:0007669"/>
    <property type="project" value="UniProtKB-SubCell"/>
</dbReference>
<evidence type="ECO:0000256" key="7">
    <source>
        <dbReference type="RuleBase" id="RU003903"/>
    </source>
</evidence>
<keyword evidence="4 7" id="KW-0028">Amino-acid biosynthesis</keyword>
<name>A0A2K9NHU4_9PROT</name>
<dbReference type="PIRSF" id="PIRSF000193">
    <property type="entry name" value="Pyrrol-5-carb_rd"/>
    <property type="match status" value="1"/>
</dbReference>
<sequence length="292" mass="29578">MNGRTRCALSWPACPKPTLPTGCAASIPDGGRKGAMPDPVLMIGCGRMGGAIARTLVASHRVLAFDPHAAELPAGVERLSALADAPCCGTIILAVKPQTFATIAPELAALARPGTLFLSIMAGIPLARLAAAAGADASIVRAMPNTPAAIGHGISAAVALPAVTQAQRAAVDRILHPAGALLWLEREGDLDAVTALSGSGPAYFFRFTEALIRAGIAEGLDGVTATRLARQTFIGAARLAEVESAGLDELRRQVTSPGGTTAAGLGAMEETIDTLAGQVVQAAAARSRELVG</sequence>
<protein>
    <recommendedName>
        <fullName evidence="4 5">Pyrroline-5-carboxylate reductase</fullName>
        <shortName evidence="4">P5C reductase</shortName>
        <shortName evidence="4">P5CR</shortName>
        <ecNumber evidence="4 5">1.5.1.2</ecNumber>
    </recommendedName>
    <alternativeName>
        <fullName evidence="4">PCA reductase</fullName>
    </alternativeName>
</protein>
<dbReference type="EMBL" id="CP025612">
    <property type="protein sequence ID" value="AUN32664.1"/>
    <property type="molecule type" value="Genomic_DNA"/>
</dbReference>
<evidence type="ECO:0000256" key="2">
    <source>
        <dbReference type="ARBA" id="ARBA00022857"/>
    </source>
</evidence>
<comment type="function">
    <text evidence="4">Catalyzes the reduction of 1-pyrroline-5-carboxylate (PCA) to L-proline.</text>
</comment>
<organism evidence="10 11">
    <name type="scientific">Niveispirillum cyanobacteriorum</name>
    <dbReference type="NCBI Taxonomy" id="1612173"/>
    <lineage>
        <taxon>Bacteria</taxon>
        <taxon>Pseudomonadati</taxon>
        <taxon>Pseudomonadota</taxon>
        <taxon>Alphaproteobacteria</taxon>
        <taxon>Rhodospirillales</taxon>
        <taxon>Azospirillaceae</taxon>
        <taxon>Niveispirillum</taxon>
    </lineage>
</organism>
<dbReference type="InterPro" id="IPR036291">
    <property type="entry name" value="NAD(P)-bd_dom_sf"/>
</dbReference>
<dbReference type="Proteomes" id="UP000234752">
    <property type="component" value="Chromosome eg_2"/>
</dbReference>
<comment type="similarity">
    <text evidence="1 4 7">Belongs to the pyrroline-5-carboxylate reductase family.</text>
</comment>
<keyword evidence="4 7" id="KW-0641">Proline biosynthesis</keyword>